<dbReference type="InterPro" id="IPR031248">
    <property type="entry name" value="RNF213"/>
</dbReference>
<feature type="domain" description="RING-type" evidence="8">
    <location>
        <begin position="939"/>
        <end position="976"/>
    </location>
</feature>
<sequence>MLYSFAKESGTFPTRGELLQAVLRNFGGFQKVNIRSAFQKSLAEVPDDDSCEEFCPLDFVKANVDTSSGSTEFRYLLLLTSNCAALTILQLCHTLDLQETVTLFGSSFPMDQEYTQVCRNINTIKVCMETGKTVILMGMQNLYESLYDVMNQYYVYLGGNRYVDLGLGSHRVKCRVKPEFRLIVIEEKEVVYDKFPVPLINRLEKHCLEMSTILTQQQQDLTNELKKWAEDFSASAEPPGLDQRAKKIGRFTVADTFIGYHEDACASIIIELFRQEDEKNVILAKAKKMLMECCTPDAIIRHCKKESHVKQLVLHTYFEEQQHGSLMDVLHQHLKRDVGDVFLEVSTHSRLLSLNDIPRIETELDKAVKLLSLNEFDTQQSFCRALRYCIENQRRHHSVSAEKTHVVFITNVPRVSGGCGYVGFSGGKWFSLHLDELLPSQIFQDDIMTLCRTPVSKLLNDDGFSAGGTPMENDSSWNHIIDTRYLLKSCLQPALAQLQDPPEKVERTTTRLHLLVELFNDMDDDDSISFVKLLQHMVVDLLHQQEHQLGQNADCWVWDQAASLQDILYCGTFRQSLWKHLQAKLCPILTAVLAYIDCDENLELLRPITEDPLSIRKLWLQLFKNKDVCTPEIPRPTRQLIRVMSSNMPGRFQAPTRLPFIWLIHDHIEKLWKKVQQYSVEIEMPAEEALLKQLHSSPLANLLSSDLGSPEHLQLYCHDLVRIQMQLSSSEEHELLSSALHRAAHQSGDQVLSLPSLHIVLSKLRPRFQVFSQLVKDFPDVMPPLLQKLRLGEQQQPGLLDLEAASACLHLLDLQQYQTQHQGFATWCRQVISIQPSMDVILEGPSECFLDDPTKTHLSKLRVHWKRILVVHLFLERMIEEHESAEIITIVNNYALSLWKVLEKCDFSSLQTLKCIINVLRMCNESSSTLHFSGGVKQCRLCQRAIMNPVALPCKHVFCKKCLIYWTETDSTCQECGARIPKEFEFIVTSNIQVVVEKHDHFRKLLSSFFLDVVSRFCFGGEVPPSKDVIHKILSLVFNSADHDSRVLVTRQFSPFEECLDSSPVIRSLLLKLLLQYRLGDVEEYLKTFLEQLARIVPEERDQEELCYMVIRCIEDMLHKDNTEEEERLAETLLRDLLRSPSYPPHHSLDYLVRVAHTRFCLSFAAKLLGPPQSPQQGQNKQQRNETFLEQLSTKLDIAQNPVLQCFLLQRIHQNVGLEHLLELMQQSDMHWLFPKIILSTQIKCQALPDRFLVCGDEYQQARASVSEAIFNGNHYKLRTYLWECQDDRHSPQKHCLVLALAREVALARHRHIAEPSDGDKAAIADILGEQEQQKDPKFIDLCRAMLQDNCAWPSVTTPRELLFLELQLHAQTALTLCNNDSLLVPLKNLAAQPILMQKSFLPTMPDDPKIIPWDWTLQNKARDIITRYICQNGHLYTIGDCGNPAVTSKCPECGVPIGGSNHVLVQGSQKLDK</sequence>
<evidence type="ECO:0000256" key="7">
    <source>
        <dbReference type="PROSITE-ProRule" id="PRU00175"/>
    </source>
</evidence>
<dbReference type="OMA" id="ACHREAR"/>
<evidence type="ECO:0000256" key="2">
    <source>
        <dbReference type="ARBA" id="ARBA00022490"/>
    </source>
</evidence>
<evidence type="ECO:0000313" key="10">
    <source>
        <dbReference type="Ensembl" id="ENSEBUP00000025757.1"/>
    </source>
</evidence>
<proteinExistence type="predicted"/>
<reference evidence="10" key="1">
    <citation type="submission" date="2025-08" db="UniProtKB">
        <authorList>
            <consortium name="Ensembl"/>
        </authorList>
    </citation>
    <scope>IDENTIFICATION</scope>
</reference>
<dbReference type="Gene3D" id="3.30.40.10">
    <property type="entry name" value="Zinc/RING finger domain, C3HC4 (zinc finger)"/>
    <property type="match status" value="1"/>
</dbReference>
<dbReference type="PROSITE" id="PS51981">
    <property type="entry name" value="ZF_RZ"/>
    <property type="match status" value="1"/>
</dbReference>
<dbReference type="GO" id="GO:0016887">
    <property type="term" value="F:ATP hydrolysis activity"/>
    <property type="evidence" value="ECO:0007669"/>
    <property type="project" value="InterPro"/>
</dbReference>
<dbReference type="SUPFAM" id="SSF57850">
    <property type="entry name" value="RING/U-box"/>
    <property type="match status" value="1"/>
</dbReference>
<keyword evidence="4 7" id="KW-0863">Zinc-finger</keyword>
<reference evidence="10" key="2">
    <citation type="submission" date="2025-09" db="UniProtKB">
        <authorList>
            <consortium name="Ensembl"/>
        </authorList>
    </citation>
    <scope>IDENTIFICATION</scope>
</reference>
<keyword evidence="6" id="KW-0391">Immunity</keyword>
<evidence type="ECO:0000256" key="1">
    <source>
        <dbReference type="ARBA" id="ARBA00004496"/>
    </source>
</evidence>
<organism evidence="10 11">
    <name type="scientific">Eptatretus burgeri</name>
    <name type="common">Inshore hagfish</name>
    <dbReference type="NCBI Taxonomy" id="7764"/>
    <lineage>
        <taxon>Eukaryota</taxon>
        <taxon>Metazoa</taxon>
        <taxon>Chordata</taxon>
        <taxon>Craniata</taxon>
        <taxon>Vertebrata</taxon>
        <taxon>Cyclostomata</taxon>
        <taxon>Myxini</taxon>
        <taxon>Myxiniformes</taxon>
        <taxon>Myxinidae</taxon>
        <taxon>Eptatretinae</taxon>
        <taxon>Eptatretus</taxon>
    </lineage>
</organism>
<dbReference type="PROSITE" id="PS00518">
    <property type="entry name" value="ZF_RING_1"/>
    <property type="match status" value="1"/>
</dbReference>
<evidence type="ECO:0000259" key="8">
    <source>
        <dbReference type="PROSITE" id="PS50089"/>
    </source>
</evidence>
<dbReference type="GO" id="GO:0005737">
    <property type="term" value="C:cytoplasm"/>
    <property type="evidence" value="ECO:0007669"/>
    <property type="project" value="UniProtKB-SubCell"/>
</dbReference>
<dbReference type="PANTHER" id="PTHR22605:SF16">
    <property type="entry name" value="E3 UBIQUITIN-PROTEIN LIGASE RNF213"/>
    <property type="match status" value="1"/>
</dbReference>
<evidence type="ECO:0000256" key="4">
    <source>
        <dbReference type="ARBA" id="ARBA00022771"/>
    </source>
</evidence>
<feature type="domain" description="RZ-type" evidence="9">
    <location>
        <begin position="1405"/>
        <end position="1474"/>
    </location>
</feature>
<keyword evidence="11" id="KW-1185">Reference proteome</keyword>
<evidence type="ECO:0000259" key="9">
    <source>
        <dbReference type="PROSITE" id="PS51981"/>
    </source>
</evidence>
<keyword evidence="2" id="KW-0963">Cytoplasm</keyword>
<name>A0A8C4X145_EPTBU</name>
<dbReference type="Pfam" id="PF20173">
    <property type="entry name" value="ZnF_RZ-type"/>
    <property type="match status" value="1"/>
</dbReference>
<dbReference type="InterPro" id="IPR001841">
    <property type="entry name" value="Znf_RING"/>
</dbReference>
<dbReference type="Ensembl" id="ENSEBUT00000026334.1">
    <property type="protein sequence ID" value="ENSEBUP00000025757.1"/>
    <property type="gene ID" value="ENSEBUG00000015868.1"/>
</dbReference>
<comment type="subcellular location">
    <subcellularLocation>
        <location evidence="1">Cytoplasm</location>
    </subcellularLocation>
</comment>
<dbReference type="InterPro" id="IPR018957">
    <property type="entry name" value="Znf_C3HC4_RING-type"/>
</dbReference>
<accession>A0A8C4X145</accession>
<dbReference type="PANTHER" id="PTHR22605">
    <property type="entry name" value="RZ-TYPE DOMAIN-CONTAINING PROTEIN"/>
    <property type="match status" value="1"/>
</dbReference>
<evidence type="ECO:0000313" key="11">
    <source>
        <dbReference type="Proteomes" id="UP000694388"/>
    </source>
</evidence>
<dbReference type="SMART" id="SM00184">
    <property type="entry name" value="RING"/>
    <property type="match status" value="1"/>
</dbReference>
<dbReference type="GO" id="GO:0002376">
    <property type="term" value="P:immune system process"/>
    <property type="evidence" value="ECO:0007669"/>
    <property type="project" value="UniProtKB-KW"/>
</dbReference>
<keyword evidence="3" id="KW-0479">Metal-binding</keyword>
<dbReference type="GO" id="GO:0008270">
    <property type="term" value="F:zinc ion binding"/>
    <property type="evidence" value="ECO:0007669"/>
    <property type="project" value="UniProtKB-KW"/>
</dbReference>
<dbReference type="PROSITE" id="PS50089">
    <property type="entry name" value="ZF_RING_2"/>
    <property type="match status" value="1"/>
</dbReference>
<protein>
    <recommendedName>
        <fullName evidence="12">RING-type domain-containing protein</fullName>
    </recommendedName>
</protein>
<evidence type="ECO:0000256" key="6">
    <source>
        <dbReference type="ARBA" id="ARBA00022859"/>
    </source>
</evidence>
<dbReference type="InterPro" id="IPR017907">
    <property type="entry name" value="Znf_RING_CS"/>
</dbReference>
<evidence type="ECO:0008006" key="12">
    <source>
        <dbReference type="Google" id="ProtNLM"/>
    </source>
</evidence>
<evidence type="ECO:0000256" key="3">
    <source>
        <dbReference type="ARBA" id="ARBA00022723"/>
    </source>
</evidence>
<keyword evidence="5" id="KW-0862">Zinc</keyword>
<dbReference type="InterPro" id="IPR013083">
    <property type="entry name" value="Znf_RING/FYVE/PHD"/>
</dbReference>
<dbReference type="GeneTree" id="ENSGT00630000089884"/>
<dbReference type="InterPro" id="IPR046439">
    <property type="entry name" value="ZF_RZ_dom"/>
</dbReference>
<evidence type="ECO:0000256" key="5">
    <source>
        <dbReference type="ARBA" id="ARBA00022833"/>
    </source>
</evidence>
<dbReference type="GO" id="GO:0004842">
    <property type="term" value="F:ubiquitin-protein transferase activity"/>
    <property type="evidence" value="ECO:0007669"/>
    <property type="project" value="InterPro"/>
</dbReference>
<dbReference type="Pfam" id="PF00097">
    <property type="entry name" value="zf-C3HC4"/>
    <property type="match status" value="1"/>
</dbReference>
<dbReference type="Proteomes" id="UP000694388">
    <property type="component" value="Unplaced"/>
</dbReference>